<dbReference type="STRING" id="1777143.AWB82_06646"/>
<dbReference type="EMBL" id="FCOJ02000082">
    <property type="protein sequence ID" value="SAK92791.1"/>
    <property type="molecule type" value="Genomic_DNA"/>
</dbReference>
<name>A0A158DE16_9BURK</name>
<reference evidence="1" key="1">
    <citation type="submission" date="2016-01" db="EMBL/GenBank/DDBJ databases">
        <authorList>
            <person name="Peeters C."/>
        </authorList>
    </citation>
    <scope>NUCLEOTIDE SEQUENCE [LARGE SCALE GENOMIC DNA]</scope>
    <source>
        <strain evidence="1">LMG 29325</strain>
    </source>
</reference>
<comment type="caution">
    <text evidence="1">The sequence shown here is derived from an EMBL/GenBank/DDBJ whole genome shotgun (WGS) entry which is preliminary data.</text>
</comment>
<evidence type="ECO:0000313" key="1">
    <source>
        <dbReference type="EMBL" id="SAK92791.1"/>
    </source>
</evidence>
<organism evidence="1 2">
    <name type="scientific">Caballeronia glebae</name>
    <dbReference type="NCBI Taxonomy" id="1777143"/>
    <lineage>
        <taxon>Bacteria</taxon>
        <taxon>Pseudomonadati</taxon>
        <taxon>Pseudomonadota</taxon>
        <taxon>Betaproteobacteria</taxon>
        <taxon>Burkholderiales</taxon>
        <taxon>Burkholderiaceae</taxon>
        <taxon>Caballeronia</taxon>
    </lineage>
</organism>
<proteinExistence type="predicted"/>
<sequence length="86" mass="8962">MLLISGMPSATAKRLSNISASSGPVPVSLIYDVGNLAIAPSRLLKAVVPGLFPRHNLGPPSVSRLLMPFRAYSPGWHISAIEGALG</sequence>
<protein>
    <submittedName>
        <fullName evidence="1">Uncharacterized protein</fullName>
    </submittedName>
</protein>
<keyword evidence="2" id="KW-1185">Reference proteome</keyword>
<accession>A0A158DE16</accession>
<gene>
    <name evidence="1" type="ORF">AWB82_06646</name>
</gene>
<dbReference type="AlphaFoldDB" id="A0A158DE16"/>
<dbReference type="Proteomes" id="UP000054596">
    <property type="component" value="Unassembled WGS sequence"/>
</dbReference>
<evidence type="ECO:0000313" key="2">
    <source>
        <dbReference type="Proteomes" id="UP000054596"/>
    </source>
</evidence>